<dbReference type="PANTHER" id="PTHR43280:SF2">
    <property type="entry name" value="HTH-TYPE TRANSCRIPTIONAL REGULATOR EXSA"/>
    <property type="match status" value="1"/>
</dbReference>
<dbReference type="Pfam" id="PF12833">
    <property type="entry name" value="HTH_18"/>
    <property type="match status" value="1"/>
</dbReference>
<evidence type="ECO:0000256" key="4">
    <source>
        <dbReference type="SAM" id="MobiDB-lite"/>
    </source>
</evidence>
<dbReference type="InterPro" id="IPR020449">
    <property type="entry name" value="Tscrpt_reg_AraC-type_HTH"/>
</dbReference>
<dbReference type="SUPFAM" id="SSF51215">
    <property type="entry name" value="Regulatory protein AraC"/>
    <property type="match status" value="1"/>
</dbReference>
<dbReference type="InterPro" id="IPR018062">
    <property type="entry name" value="HTH_AraC-typ_CS"/>
</dbReference>
<dbReference type="GO" id="GO:0003700">
    <property type="term" value="F:DNA-binding transcription factor activity"/>
    <property type="evidence" value="ECO:0007669"/>
    <property type="project" value="InterPro"/>
</dbReference>
<dbReference type="Gene3D" id="2.60.120.10">
    <property type="entry name" value="Jelly Rolls"/>
    <property type="match status" value="1"/>
</dbReference>
<sequence length="310" mass="36791">MDFRYETVIPNDDLPFRMFIFEGRDGNYRVSKHWHQSVELFLVLEGTLDFFINSRQYTLKPNDFVIVNPNEIHSIECPDPNITIVLQIPMKSFEGYMSDESRITFADKDESQKARLVALVTAMYRTYEKGEFGYRLKVKSQFMEFLYLIVTEFRIEQIDKVRVQQKRHLDKLSQVTQYMKENYDKELSLEMVASRFGFTPSYLSHMFREYAQTGYRTYLMDLRVKYAMRELLNSDRYVGDIALDHGFADARAFAKAFKKRYGCLPSQYRKQMNQKQVNQKQMNQKQMNQKQANQKQRNRKSLAGKSLAGE</sequence>
<keyword evidence="2" id="KW-0238">DNA-binding</keyword>
<evidence type="ECO:0000313" key="6">
    <source>
        <dbReference type="EMBL" id="EDP16207.1"/>
    </source>
</evidence>
<dbReference type="PROSITE" id="PS01124">
    <property type="entry name" value="HTH_ARAC_FAMILY_2"/>
    <property type="match status" value="1"/>
</dbReference>
<dbReference type="InterPro" id="IPR014710">
    <property type="entry name" value="RmlC-like_jellyroll"/>
</dbReference>
<reference evidence="6 7" key="1">
    <citation type="submission" date="2007-08" db="EMBL/GenBank/DDBJ databases">
        <authorList>
            <person name="Fulton L."/>
            <person name="Clifton S."/>
            <person name="Fulton B."/>
            <person name="Xu J."/>
            <person name="Minx P."/>
            <person name="Pepin K.H."/>
            <person name="Johnson M."/>
            <person name="Thiruvilangam P."/>
            <person name="Bhonagiri V."/>
            <person name="Nash W.E."/>
            <person name="Mardis E.R."/>
            <person name="Wilson R.K."/>
        </authorList>
    </citation>
    <scope>NUCLEOTIDE SEQUENCE [LARGE SCALE GENOMIC DNA]</scope>
    <source>
        <strain evidence="7">ATCC BAA-613 / DSM 15670 / CCUG 46953 / JCM 12243 / WAL 16351</strain>
    </source>
</reference>
<dbReference type="Gene3D" id="1.10.10.60">
    <property type="entry name" value="Homeodomain-like"/>
    <property type="match status" value="2"/>
</dbReference>
<accession>A8RTE5</accession>
<dbReference type="PRINTS" id="PR00032">
    <property type="entry name" value="HTHARAC"/>
</dbReference>
<dbReference type="eggNOG" id="COG2169">
    <property type="taxonomic scope" value="Bacteria"/>
</dbReference>
<dbReference type="EMBL" id="ABCC02000032">
    <property type="protein sequence ID" value="EDP16207.1"/>
    <property type="molecule type" value="Genomic_DNA"/>
</dbReference>
<dbReference type="Proteomes" id="UP000005396">
    <property type="component" value="Unassembled WGS sequence"/>
</dbReference>
<comment type="caution">
    <text evidence="6">The sequence shown here is derived from an EMBL/GenBank/DDBJ whole genome shotgun (WGS) entry which is preliminary data.</text>
</comment>
<dbReference type="RefSeq" id="WP_002565130.1">
    <property type="nucleotide sequence ID" value="NZ_DS480689.1"/>
</dbReference>
<dbReference type="SMART" id="SM00342">
    <property type="entry name" value="HTH_ARAC"/>
    <property type="match status" value="1"/>
</dbReference>
<dbReference type="PANTHER" id="PTHR43280">
    <property type="entry name" value="ARAC-FAMILY TRANSCRIPTIONAL REGULATOR"/>
    <property type="match status" value="1"/>
</dbReference>
<protein>
    <recommendedName>
        <fullName evidence="5">HTH araC/xylS-type domain-containing protein</fullName>
    </recommendedName>
</protein>
<dbReference type="HOGENOM" id="CLU_000445_88_3_9"/>
<proteinExistence type="predicted"/>
<gene>
    <name evidence="6" type="ORF">CLOBOL_03644</name>
</gene>
<dbReference type="CDD" id="cd02208">
    <property type="entry name" value="cupin_RmlC-like"/>
    <property type="match status" value="1"/>
</dbReference>
<keyword evidence="1" id="KW-0805">Transcription regulation</keyword>
<evidence type="ECO:0000256" key="2">
    <source>
        <dbReference type="ARBA" id="ARBA00023125"/>
    </source>
</evidence>
<feature type="region of interest" description="Disordered" evidence="4">
    <location>
        <begin position="272"/>
        <end position="310"/>
    </location>
</feature>
<dbReference type="AlphaFoldDB" id="A8RTE5"/>
<dbReference type="InterPro" id="IPR009057">
    <property type="entry name" value="Homeodomain-like_sf"/>
</dbReference>
<evidence type="ECO:0000256" key="3">
    <source>
        <dbReference type="ARBA" id="ARBA00023163"/>
    </source>
</evidence>
<feature type="compositionally biased region" description="Low complexity" evidence="4">
    <location>
        <begin position="272"/>
        <end position="295"/>
    </location>
</feature>
<dbReference type="InterPro" id="IPR018060">
    <property type="entry name" value="HTH_AraC"/>
</dbReference>
<dbReference type="SUPFAM" id="SSF46689">
    <property type="entry name" value="Homeodomain-like"/>
    <property type="match status" value="2"/>
</dbReference>
<feature type="domain" description="HTH araC/xylS-type" evidence="5">
    <location>
        <begin position="173"/>
        <end position="271"/>
    </location>
</feature>
<dbReference type="PROSITE" id="PS00041">
    <property type="entry name" value="HTH_ARAC_FAMILY_1"/>
    <property type="match status" value="1"/>
</dbReference>
<name>A8RTE5_ENTBW</name>
<evidence type="ECO:0000313" key="7">
    <source>
        <dbReference type="Proteomes" id="UP000005396"/>
    </source>
</evidence>
<dbReference type="Pfam" id="PF02311">
    <property type="entry name" value="AraC_binding"/>
    <property type="match status" value="1"/>
</dbReference>
<reference evidence="6 7" key="2">
    <citation type="submission" date="2007-09" db="EMBL/GenBank/DDBJ databases">
        <title>Draft genome sequence of Clostridium bolteae (ATCC BAA-613).</title>
        <authorList>
            <person name="Sudarsanam P."/>
            <person name="Ley R."/>
            <person name="Guruge J."/>
            <person name="Turnbaugh P.J."/>
            <person name="Mahowald M."/>
            <person name="Liep D."/>
            <person name="Gordon J."/>
        </authorList>
    </citation>
    <scope>NUCLEOTIDE SEQUENCE [LARGE SCALE GENOMIC DNA]</scope>
    <source>
        <strain evidence="7">ATCC BAA-613 / DSM 15670 / CCUG 46953 / JCM 12243 / WAL 16351</strain>
    </source>
</reference>
<dbReference type="InterPro" id="IPR003313">
    <property type="entry name" value="AraC-bd"/>
</dbReference>
<evidence type="ECO:0000256" key="1">
    <source>
        <dbReference type="ARBA" id="ARBA00023015"/>
    </source>
</evidence>
<organism evidence="6 7">
    <name type="scientific">Enterocloster bolteae (strain ATCC BAA-613 / DSM 15670 / CCUG 46953 / JCM 12243 / WAL 16351)</name>
    <name type="common">Clostridium bolteae</name>
    <dbReference type="NCBI Taxonomy" id="411902"/>
    <lineage>
        <taxon>Bacteria</taxon>
        <taxon>Bacillati</taxon>
        <taxon>Bacillota</taxon>
        <taxon>Clostridia</taxon>
        <taxon>Lachnospirales</taxon>
        <taxon>Lachnospiraceae</taxon>
        <taxon>Enterocloster</taxon>
    </lineage>
</organism>
<dbReference type="PaxDb" id="411902-CLOBOL_03644"/>
<dbReference type="InterPro" id="IPR037923">
    <property type="entry name" value="HTH-like"/>
</dbReference>
<keyword evidence="3" id="KW-0804">Transcription</keyword>
<evidence type="ECO:0000259" key="5">
    <source>
        <dbReference type="PROSITE" id="PS01124"/>
    </source>
</evidence>
<dbReference type="GO" id="GO:0043565">
    <property type="term" value="F:sequence-specific DNA binding"/>
    <property type="evidence" value="ECO:0007669"/>
    <property type="project" value="InterPro"/>
</dbReference>